<proteinExistence type="predicted"/>
<sequence precursor="true">MLMKLKLCIVGFFFCLIAAIGLVSINDTQKPIPLPIDGAFSIQGKSNLSNEEVYQTISDLSKEKKVTIYKPVVQNSGQLTYIKFDNTNHEQLKSAPITGMYYTLGKLDSNSLKPLTSTGLQVIYLAYPWQIGGMIQFTGPLRLLLMISIYLTLLVVLFVVRARQIKEGVIRRSLGLPVHDLRRDYFMSFTFELVMAALLMISYSSFLGSGFFTYSSKLFFSMLLTNLIIFQIIDIITFVLFWLTIKVEKPIEIIKNKAKNSLIFIVWLAVISIIIVVSGVFLRETKASQSKINMQIKHLKPWSAVKDWKRPEFLGIENESVTNGEEANDSGAKYVEIAKALKKLDFIYIKSSSAYVPEYMAASDVTEDFSKQLKSDGITHPEVNKELVYINQTGAKVQNKVNGTNYQSLDNKIATIYIPHKFKENKASIENTVVAEQFTGTNYTKDDLTVQVIPDGQEFFYFNENGSSVPENKDNLPLESVTDSKDNIVVVLDTDKMIENNDFILASNIIYNSLFSSEAIKKINDLSASLNFSINPVEVYQTVKLNIQSLEHQIFLSKILQIIICGIVFLLIYQYAQMFVALKQNDYVKKIILGLSKTRIAISSLNYFIVTITMVILLTFMLTGQVELLYIGIASLMVLIFSTIMSFRKLSEKYTQILKGDD</sequence>
<feature type="transmembrane region" description="Helical" evidence="1">
    <location>
        <begin position="600"/>
        <end position="622"/>
    </location>
</feature>
<name>C0M8X7_STRE4</name>
<feature type="transmembrane region" description="Helical" evidence="1">
    <location>
        <begin position="628"/>
        <end position="647"/>
    </location>
</feature>
<protein>
    <submittedName>
        <fullName evidence="2">Putative membrane protein</fullName>
    </submittedName>
</protein>
<feature type="transmembrane region" description="Helical" evidence="1">
    <location>
        <begin position="143"/>
        <end position="164"/>
    </location>
</feature>
<evidence type="ECO:0000313" key="3">
    <source>
        <dbReference type="Proteomes" id="UP000001365"/>
    </source>
</evidence>
<feature type="transmembrane region" description="Helical" evidence="1">
    <location>
        <begin position="218"/>
        <end position="242"/>
    </location>
</feature>
<dbReference type="AlphaFoldDB" id="C0M8X7"/>
<reference evidence="2 3" key="1">
    <citation type="journal article" date="2009" name="PLoS Pathog.">
        <title>Genomic evidence for the evolution of Streptococcus equi: host restriction, increased virulence, and genetic exchange with human pathogens.</title>
        <authorList>
            <person name="Holden M.T.G."/>
            <person name="Heather Z."/>
            <person name="Paillot R."/>
            <person name="Steward K.F."/>
            <person name="Webb K."/>
            <person name="Ainslie F."/>
            <person name="Jourdan T."/>
            <person name="Bason N.C."/>
            <person name="Holroyd N.E."/>
            <person name="Mungall K."/>
            <person name="Quail M.A."/>
            <person name="Sanders M."/>
            <person name="Simmonds M."/>
            <person name="Willey D."/>
            <person name="Brooks K."/>
            <person name="Aanensen D.M."/>
            <person name="Spratt B.G."/>
            <person name="Jolley K.A."/>
            <person name="Maiden M.C.J."/>
            <person name="Kehoe M."/>
            <person name="Chanter N."/>
            <person name="Bentley S.D."/>
            <person name="Robinson C."/>
            <person name="Maskell D.J."/>
            <person name="Parkhill J."/>
            <person name="Waller A.S."/>
        </authorList>
    </citation>
    <scope>NUCLEOTIDE SEQUENCE [LARGE SCALE GENOMIC DNA]</scope>
    <source>
        <strain evidence="2 3">4047</strain>
    </source>
</reference>
<keyword evidence="1" id="KW-0812">Transmembrane</keyword>
<keyword evidence="1" id="KW-0472">Membrane</keyword>
<feature type="transmembrane region" description="Helical" evidence="1">
    <location>
        <begin position="262"/>
        <end position="282"/>
    </location>
</feature>
<dbReference type="Proteomes" id="UP000001365">
    <property type="component" value="Chromosome"/>
</dbReference>
<feature type="transmembrane region" description="Helical" evidence="1">
    <location>
        <begin position="559"/>
        <end position="580"/>
    </location>
</feature>
<evidence type="ECO:0000313" key="2">
    <source>
        <dbReference type="EMBL" id="CAW94523.1"/>
    </source>
</evidence>
<dbReference type="KEGG" id="seu:SEQ_1561"/>
<organism evidence="2 3">
    <name type="scientific">Streptococcus equi subsp. equi (strain 4047)</name>
    <dbReference type="NCBI Taxonomy" id="553482"/>
    <lineage>
        <taxon>Bacteria</taxon>
        <taxon>Bacillati</taxon>
        <taxon>Bacillota</taxon>
        <taxon>Bacilli</taxon>
        <taxon>Lactobacillales</taxon>
        <taxon>Streptococcaceae</taxon>
        <taxon>Streptococcus</taxon>
    </lineage>
</organism>
<keyword evidence="1" id="KW-1133">Transmembrane helix</keyword>
<evidence type="ECO:0000256" key="1">
    <source>
        <dbReference type="SAM" id="Phobius"/>
    </source>
</evidence>
<accession>C0M8X7</accession>
<dbReference type="EMBL" id="FM204883">
    <property type="protein sequence ID" value="CAW94523.1"/>
    <property type="molecule type" value="Genomic_DNA"/>
</dbReference>
<gene>
    <name evidence="2" type="ordered locus">SEQ_1561</name>
</gene>
<feature type="transmembrane region" description="Helical" evidence="1">
    <location>
        <begin position="185"/>
        <end position="206"/>
    </location>
</feature>
<dbReference type="HOGENOM" id="CLU_416075_0_0_9"/>